<feature type="region of interest" description="Disordered" evidence="1">
    <location>
        <begin position="87"/>
        <end position="110"/>
    </location>
</feature>
<reference evidence="2" key="1">
    <citation type="journal article" date="2019" name="G3 (Bethesda)">
        <title>Genome Assemblies of Two Rare Opportunistic Yeast Pathogens: Diutina rugosa (syn. Candida rugosa) and Trichomonascus ciferrii (syn. Candida ciferrii).</title>
        <authorList>
            <person name="Mixao V."/>
            <person name="Saus E."/>
            <person name="Hansen A.P."/>
            <person name="Lass-Florl C."/>
            <person name="Gabaldon T."/>
        </authorList>
    </citation>
    <scope>NUCLEOTIDE SEQUENCE</scope>
    <source>
        <strain evidence="2">CBS 4856</strain>
    </source>
</reference>
<dbReference type="OrthoDB" id="4097129at2759"/>
<dbReference type="VEuPathDB" id="FungiDB:TRICI_004386"/>
<name>A0A642V126_9ASCO</name>
<dbReference type="EMBL" id="SWFS01000334">
    <property type="protein sequence ID" value="KAA8909737.1"/>
    <property type="molecule type" value="Genomic_DNA"/>
</dbReference>
<proteinExistence type="predicted"/>
<organism evidence="2 3">
    <name type="scientific">Trichomonascus ciferrii</name>
    <dbReference type="NCBI Taxonomy" id="44093"/>
    <lineage>
        <taxon>Eukaryota</taxon>
        <taxon>Fungi</taxon>
        <taxon>Dikarya</taxon>
        <taxon>Ascomycota</taxon>
        <taxon>Saccharomycotina</taxon>
        <taxon>Dipodascomycetes</taxon>
        <taxon>Dipodascales</taxon>
        <taxon>Trichomonascaceae</taxon>
        <taxon>Trichomonascus</taxon>
        <taxon>Trichomonascus ciferrii complex</taxon>
    </lineage>
</organism>
<comment type="caution">
    <text evidence="2">The sequence shown here is derived from an EMBL/GenBank/DDBJ whole genome shotgun (WGS) entry which is preliminary data.</text>
</comment>
<sequence length="266" mass="30089">MSATLSPKFHNHTAHPRGVSNHSPISLDLKTAPVKVGPNYWKLNNSVLLPEPFNSFVSLHLLNPPPSELSSSDYWIQLKDTCRWVNQSEQRRQHSNSQNQRKQFQPQSTIVKANPITPVLPLASSWSTSSCYDKESFSNGSFPKSLTELAIKPVPKPGKEQDKAENWRPISVMNIYMKIITQSLTTKANDHAKENIRPEQTVFIPGRHSEDNISDVQVLMAANLSGSFLSMECLSQSRQELPFQGHERIWPYKSFYQNGKSNPALH</sequence>
<dbReference type="AlphaFoldDB" id="A0A642V126"/>
<dbReference type="PANTHER" id="PTHR19446">
    <property type="entry name" value="REVERSE TRANSCRIPTASES"/>
    <property type="match status" value="1"/>
</dbReference>
<gene>
    <name evidence="2" type="ORF">TRICI_004386</name>
</gene>
<feature type="region of interest" description="Disordered" evidence="1">
    <location>
        <begin position="1"/>
        <end position="24"/>
    </location>
</feature>
<dbReference type="Proteomes" id="UP000761534">
    <property type="component" value="Unassembled WGS sequence"/>
</dbReference>
<keyword evidence="3" id="KW-1185">Reference proteome</keyword>
<evidence type="ECO:0008006" key="4">
    <source>
        <dbReference type="Google" id="ProtNLM"/>
    </source>
</evidence>
<evidence type="ECO:0000313" key="2">
    <source>
        <dbReference type="EMBL" id="KAA8909737.1"/>
    </source>
</evidence>
<evidence type="ECO:0000256" key="1">
    <source>
        <dbReference type="SAM" id="MobiDB-lite"/>
    </source>
</evidence>
<accession>A0A642V126</accession>
<evidence type="ECO:0000313" key="3">
    <source>
        <dbReference type="Proteomes" id="UP000761534"/>
    </source>
</evidence>
<protein>
    <recommendedName>
        <fullName evidence="4">Reverse transcriptase domain-containing protein</fullName>
    </recommendedName>
</protein>